<dbReference type="Proteomes" id="UP001152795">
    <property type="component" value="Unassembled WGS sequence"/>
</dbReference>
<evidence type="ECO:0000313" key="1">
    <source>
        <dbReference type="EMBL" id="CAB4003760.1"/>
    </source>
</evidence>
<keyword evidence="2" id="KW-1185">Reference proteome</keyword>
<comment type="caution">
    <text evidence="1">The sequence shown here is derived from an EMBL/GenBank/DDBJ whole genome shotgun (WGS) entry which is preliminary data.</text>
</comment>
<proteinExistence type="predicted"/>
<name>A0A7D9EAE2_PARCT</name>
<reference evidence="1" key="1">
    <citation type="submission" date="2020-04" db="EMBL/GenBank/DDBJ databases">
        <authorList>
            <person name="Alioto T."/>
            <person name="Alioto T."/>
            <person name="Gomez Garrido J."/>
        </authorList>
    </citation>
    <scope>NUCLEOTIDE SEQUENCE</scope>
    <source>
        <strain evidence="1">A484AB</strain>
    </source>
</reference>
<gene>
    <name evidence="1" type="ORF">PACLA_8A006712</name>
</gene>
<dbReference type="AlphaFoldDB" id="A0A7D9EAE2"/>
<protein>
    <submittedName>
        <fullName evidence="1">Uncharacterized protein</fullName>
    </submittedName>
</protein>
<accession>A0A7D9EAE2</accession>
<dbReference type="EMBL" id="CACRXK020004718">
    <property type="protein sequence ID" value="CAB4003760.1"/>
    <property type="molecule type" value="Genomic_DNA"/>
</dbReference>
<evidence type="ECO:0000313" key="2">
    <source>
        <dbReference type="Proteomes" id="UP001152795"/>
    </source>
</evidence>
<organism evidence="1 2">
    <name type="scientific">Paramuricea clavata</name>
    <name type="common">Red gorgonian</name>
    <name type="synonym">Violescent sea-whip</name>
    <dbReference type="NCBI Taxonomy" id="317549"/>
    <lineage>
        <taxon>Eukaryota</taxon>
        <taxon>Metazoa</taxon>
        <taxon>Cnidaria</taxon>
        <taxon>Anthozoa</taxon>
        <taxon>Octocorallia</taxon>
        <taxon>Malacalcyonacea</taxon>
        <taxon>Plexauridae</taxon>
        <taxon>Paramuricea</taxon>
    </lineage>
</organism>
<sequence>MDINWAALVPVANGIHIRSKTIIATLETFPLIEQFRYRDEVYCYHSIYMFPYRATDLQIGYRDDCHLFWRWSDNYKKNAEFRCGTSKGDPMWIKKRGDRYAIGSGNCPLYWTWSPGKSRKNAEFRCGRPIKDLFYIKPRPNGLWAIGYSNCPLFWQYTKKGNVKNADFRCGRDITDEFWIKGAGCKPTKVEIIDTGDDAKFDGEELIGVTTAASCSGGQHTLILQQSKSLTEELTLGTTKSTEVNWQVSASVTVEASFKFFGSGGSVSATVGASAGGAVTWGSSREKTTGSTSTTGSGVEISYKTPGAAMVVGFAKRYVFDNSRVPAKVTITCKGGHSFTYTTSFSLKTKTYSQTFYKHYLGEFLPGQCTHSRADCVYNWRFISYKSVMDARHKFNQCFPADIGKLTKK</sequence>
<dbReference type="OrthoDB" id="10420071at2759"/>